<dbReference type="RefSeq" id="WP_044005128.1">
    <property type="nucleotide sequence ID" value="NZ_CP007646.1"/>
</dbReference>
<proteinExistence type="predicted"/>
<feature type="transmembrane region" description="Helical" evidence="1">
    <location>
        <begin position="119"/>
        <end position="142"/>
    </location>
</feature>
<accession>A0A089QGK9</accession>
<keyword evidence="1" id="KW-0812">Transmembrane</keyword>
<name>A0A089QGK9_9LACO</name>
<feature type="transmembrane region" description="Helical" evidence="1">
    <location>
        <begin position="83"/>
        <end position="107"/>
    </location>
</feature>
<organism evidence="2 3">
    <name type="scientific">Ligilactobacillus salivarius</name>
    <dbReference type="NCBI Taxonomy" id="1624"/>
    <lineage>
        <taxon>Bacteria</taxon>
        <taxon>Bacillati</taxon>
        <taxon>Bacillota</taxon>
        <taxon>Bacilli</taxon>
        <taxon>Lactobacillales</taxon>
        <taxon>Lactobacillaceae</taxon>
        <taxon>Ligilactobacillus</taxon>
    </lineage>
</organism>
<protein>
    <submittedName>
        <fullName evidence="2">Putative membrane spanning protein</fullName>
    </submittedName>
</protein>
<dbReference type="Pfam" id="PF12822">
    <property type="entry name" value="ECF_trnsprt"/>
    <property type="match status" value="1"/>
</dbReference>
<feature type="transmembrane region" description="Helical" evidence="1">
    <location>
        <begin position="12"/>
        <end position="31"/>
    </location>
</feature>
<dbReference type="GO" id="GO:0022857">
    <property type="term" value="F:transmembrane transporter activity"/>
    <property type="evidence" value="ECO:0007669"/>
    <property type="project" value="InterPro"/>
</dbReference>
<feature type="transmembrane region" description="Helical" evidence="1">
    <location>
        <begin position="60"/>
        <end position="77"/>
    </location>
</feature>
<evidence type="ECO:0000256" key="1">
    <source>
        <dbReference type="SAM" id="Phobius"/>
    </source>
</evidence>
<keyword evidence="1" id="KW-0472">Membrane</keyword>
<dbReference type="InterPro" id="IPR024529">
    <property type="entry name" value="ECF_trnsprt_substrate-spec"/>
</dbReference>
<dbReference type="Gene3D" id="1.10.1760.20">
    <property type="match status" value="1"/>
</dbReference>
<dbReference type="EMBL" id="CP007646">
    <property type="protein sequence ID" value="AIR10963.1"/>
    <property type="molecule type" value="Genomic_DNA"/>
</dbReference>
<evidence type="ECO:0000313" key="3">
    <source>
        <dbReference type="Proteomes" id="UP000029488"/>
    </source>
</evidence>
<feature type="transmembrane region" description="Helical" evidence="1">
    <location>
        <begin position="162"/>
        <end position="186"/>
    </location>
</feature>
<sequence>MESKDKIFKQVLIALFGAIIIIQNFIPFLGYIPMGPLNLTIIHITVIVTALVFGTKYGSIIGGIWGVITFIRAFVWPTSPLAAIVFVNPLISILPRILIGTVAGWLFKFLTLRTGKKYLSMTVAAVAGSLVNTILVLGQIYLFYRGHSMALYHIDIQALLPYLLGVIATNGIPEAILAGILAPMIAKPLRKMMINRIK</sequence>
<dbReference type="Proteomes" id="UP000029488">
    <property type="component" value="Chromosome"/>
</dbReference>
<keyword evidence="1" id="KW-1133">Transmembrane helix</keyword>
<gene>
    <name evidence="2" type="ORF">LSJ_1301c</name>
</gene>
<reference evidence="2 3" key="1">
    <citation type="journal article" date="2014" name="BMC Genomics">
        <title>Unusual genome complexity in Lactobacillus salivarius JCM1046.</title>
        <authorList>
            <person name="Raftis E.J."/>
            <person name="Forde B.M."/>
            <person name="Claesson M.J."/>
            <person name="O'Toole P.W."/>
        </authorList>
    </citation>
    <scope>NUCLEOTIDE SEQUENCE [LARGE SCALE GENOMIC DNA]</scope>
    <source>
        <strain evidence="2 3">JCM1046</strain>
    </source>
</reference>
<dbReference type="AlphaFoldDB" id="A0A089QGK9"/>
<dbReference type="KEGG" id="lsj:LSJ_1301c"/>
<evidence type="ECO:0000313" key="2">
    <source>
        <dbReference type="EMBL" id="AIR10963.1"/>
    </source>
</evidence>